<feature type="transmembrane region" description="Helical" evidence="1">
    <location>
        <begin position="89"/>
        <end position="108"/>
    </location>
</feature>
<name>A0A4R3YWH0_9FIRM</name>
<evidence type="ECO:0000256" key="1">
    <source>
        <dbReference type="SAM" id="Phobius"/>
    </source>
</evidence>
<organism evidence="2 3">
    <name type="scientific">Longibaculum muris</name>
    <dbReference type="NCBI Taxonomy" id="1796628"/>
    <lineage>
        <taxon>Bacteria</taxon>
        <taxon>Bacillati</taxon>
        <taxon>Bacillota</taxon>
        <taxon>Erysipelotrichia</taxon>
        <taxon>Erysipelotrichales</taxon>
        <taxon>Coprobacillaceae</taxon>
        <taxon>Longibaculum</taxon>
    </lineage>
</organism>
<dbReference type="Proteomes" id="UP000295515">
    <property type="component" value="Unassembled WGS sequence"/>
</dbReference>
<keyword evidence="3" id="KW-1185">Reference proteome</keyword>
<feature type="transmembrane region" description="Helical" evidence="1">
    <location>
        <begin position="59"/>
        <end position="77"/>
    </location>
</feature>
<accession>A0A4R3YWH0</accession>
<dbReference type="InterPro" id="IPR045393">
    <property type="entry name" value="DUF6518"/>
</dbReference>
<gene>
    <name evidence="2" type="ORF">EDD60_11510</name>
</gene>
<dbReference type="AlphaFoldDB" id="A0A4R3YWH0"/>
<keyword evidence="1" id="KW-0812">Transmembrane</keyword>
<feature type="transmembrane region" description="Helical" evidence="1">
    <location>
        <begin position="141"/>
        <end position="160"/>
    </location>
</feature>
<reference evidence="2 3" key="1">
    <citation type="submission" date="2019-03" db="EMBL/GenBank/DDBJ databases">
        <title>Genomic Encyclopedia of Type Strains, Phase IV (KMG-IV): sequencing the most valuable type-strain genomes for metagenomic binning, comparative biology and taxonomic classification.</title>
        <authorList>
            <person name="Goeker M."/>
        </authorList>
    </citation>
    <scope>NUCLEOTIDE SEQUENCE [LARGE SCALE GENOMIC DNA]</scope>
    <source>
        <strain evidence="2 3">DSM 29487</strain>
    </source>
</reference>
<evidence type="ECO:0000313" key="3">
    <source>
        <dbReference type="Proteomes" id="UP000295515"/>
    </source>
</evidence>
<feature type="transmembrane region" description="Helical" evidence="1">
    <location>
        <begin position="9"/>
        <end position="29"/>
    </location>
</feature>
<keyword evidence="1" id="KW-0472">Membrane</keyword>
<dbReference type="GeneID" id="98915841"/>
<dbReference type="Pfam" id="PF20128">
    <property type="entry name" value="DUF6518"/>
    <property type="match status" value="1"/>
</dbReference>
<feature type="transmembrane region" description="Helical" evidence="1">
    <location>
        <begin position="35"/>
        <end position="52"/>
    </location>
</feature>
<comment type="caution">
    <text evidence="2">The sequence shown here is derived from an EMBL/GenBank/DDBJ whole genome shotgun (WGS) entry which is preliminary data.</text>
</comment>
<proteinExistence type="predicted"/>
<dbReference type="EMBL" id="SMCQ01000015">
    <property type="protein sequence ID" value="TCV96940.1"/>
    <property type="molecule type" value="Genomic_DNA"/>
</dbReference>
<keyword evidence="1" id="KW-1133">Transmembrane helix</keyword>
<evidence type="ECO:0000313" key="2">
    <source>
        <dbReference type="EMBL" id="TCV96940.1"/>
    </source>
</evidence>
<dbReference type="RefSeq" id="WP_066445205.1">
    <property type="nucleotide sequence ID" value="NZ_CAUWFI010000033.1"/>
</dbReference>
<feature type="transmembrane region" description="Helical" evidence="1">
    <location>
        <begin position="115"/>
        <end position="135"/>
    </location>
</feature>
<protein>
    <submittedName>
        <fullName evidence="2">Uncharacterized protein</fullName>
    </submittedName>
</protein>
<sequence length="161" mass="18585">MKKYIINPISLFIIGFLLGILSRLLDIYTQNLGNIFSQMAIWILFGVLISIYSHTKKQAMINILPFCLGMLGTYYSVAYFNQGVYSKTFIMAWTLFALCSPILAYFTWMTKEKGLLSYIIRIGIVLISILSSLILFDGLRIYDFIIDGLLIYILFFKKIIR</sequence>